<protein>
    <submittedName>
        <fullName evidence="2">Uncharacterized protein</fullName>
    </submittedName>
</protein>
<gene>
    <name evidence="2" type="ORF">N47_E43230</name>
</gene>
<accession>E1YL28</accession>
<feature type="compositionally biased region" description="Polar residues" evidence="1">
    <location>
        <begin position="1"/>
        <end position="20"/>
    </location>
</feature>
<dbReference type="EMBL" id="FR695877">
    <property type="protein sequence ID" value="CBX30811.1"/>
    <property type="molecule type" value="Genomic_DNA"/>
</dbReference>
<sequence>MNRISQKSNIRKQCTMSKSGIENEHTDQTKSNVINISNLIIWRK</sequence>
<organism evidence="2">
    <name type="scientific">uncultured Desulfobacterium sp</name>
    <dbReference type="NCBI Taxonomy" id="201089"/>
    <lineage>
        <taxon>Bacteria</taxon>
        <taxon>Pseudomonadati</taxon>
        <taxon>Thermodesulfobacteriota</taxon>
        <taxon>Desulfobacteria</taxon>
        <taxon>Desulfobacterales</taxon>
        <taxon>Desulfobacteriaceae</taxon>
        <taxon>Desulfobacterium</taxon>
        <taxon>environmental samples</taxon>
    </lineage>
</organism>
<proteinExistence type="predicted"/>
<feature type="region of interest" description="Disordered" evidence="1">
    <location>
        <begin position="1"/>
        <end position="26"/>
    </location>
</feature>
<dbReference type="AlphaFoldDB" id="E1YL28"/>
<reference evidence="2" key="1">
    <citation type="journal article" date="2011" name="Environ. Microbiol.">
        <title>Genomic insights into the metabolic potential of the polycyclic aromatic hydrocarbon degrading sulfate-reducing Deltaproteobacterium N47.</title>
        <authorList>
            <person name="Bergmann F."/>
            <person name="Selesi D."/>
            <person name="Weinmaier T."/>
            <person name="Tischler P."/>
            <person name="Rattei T."/>
            <person name="Meckenstock R.U."/>
        </authorList>
    </citation>
    <scope>NUCLEOTIDE SEQUENCE</scope>
</reference>
<name>E1YL28_9BACT</name>
<evidence type="ECO:0000313" key="2">
    <source>
        <dbReference type="EMBL" id="CBX30811.1"/>
    </source>
</evidence>
<evidence type="ECO:0000256" key="1">
    <source>
        <dbReference type="SAM" id="MobiDB-lite"/>
    </source>
</evidence>